<keyword evidence="5" id="KW-0479">Metal-binding</keyword>
<keyword evidence="2 15" id="KW-0328">Glycosyltransferase</keyword>
<feature type="domain" description="PARP alpha-helical" evidence="20">
    <location>
        <begin position="749"/>
        <end position="871"/>
    </location>
</feature>
<dbReference type="PROSITE" id="PS50064">
    <property type="entry name" value="ZF_PARP_2"/>
    <property type="match status" value="1"/>
</dbReference>
<feature type="region of interest" description="Disordered" evidence="16">
    <location>
        <begin position="1035"/>
        <end position="1055"/>
    </location>
</feature>
<evidence type="ECO:0000313" key="23">
    <source>
        <dbReference type="Proteomes" id="UP000011083"/>
    </source>
</evidence>
<keyword evidence="7" id="KW-0013">ADP-ribosylation</keyword>
<dbReference type="InterPro" id="IPR050800">
    <property type="entry name" value="ARTD/PARP"/>
</dbReference>
<comment type="catalytic activity">
    <reaction evidence="14">
        <text>NAD(+) + (ADP-D-ribosyl)n-acceptor = nicotinamide + (ADP-D-ribosyl)n+1-acceptor + H(+).</text>
        <dbReference type="EC" id="2.4.2.30"/>
    </reaction>
</comment>
<comment type="subcellular location">
    <subcellularLocation>
        <location evidence="1">Nucleus</location>
    </subcellularLocation>
</comment>
<dbReference type="InterPro" id="IPR004170">
    <property type="entry name" value="WWE_dom"/>
</dbReference>
<feature type="domain" description="PARP-type" evidence="17">
    <location>
        <begin position="315"/>
        <end position="397"/>
    </location>
</feature>
<dbReference type="PROSITE" id="PS52007">
    <property type="entry name" value="PADR1"/>
    <property type="match status" value="1"/>
</dbReference>
<dbReference type="Pfam" id="PF21728">
    <property type="entry name" value="PADR1_N"/>
    <property type="match status" value="1"/>
</dbReference>
<evidence type="ECO:0000256" key="16">
    <source>
        <dbReference type="SAM" id="MobiDB-lite"/>
    </source>
</evidence>
<evidence type="ECO:0000256" key="10">
    <source>
        <dbReference type="ARBA" id="ARBA00023027"/>
    </source>
</evidence>
<dbReference type="STRING" id="1257118.L8H4Q2"/>
<dbReference type="Pfam" id="PF00645">
    <property type="entry name" value="zf-PARP"/>
    <property type="match status" value="1"/>
</dbReference>
<dbReference type="Pfam" id="PF02877">
    <property type="entry name" value="PARP_reg"/>
    <property type="match status" value="1"/>
</dbReference>
<keyword evidence="3 15" id="KW-0808">Transferase</keyword>
<dbReference type="InterPro" id="IPR037197">
    <property type="entry name" value="WWE_dom_sf"/>
</dbReference>
<feature type="compositionally biased region" description="Acidic residues" evidence="16">
    <location>
        <begin position="288"/>
        <end position="307"/>
    </location>
</feature>
<dbReference type="CDD" id="cd08001">
    <property type="entry name" value="WGR_PARP1_like"/>
    <property type="match status" value="1"/>
</dbReference>
<dbReference type="GO" id="GO:0008270">
    <property type="term" value="F:zinc ion binding"/>
    <property type="evidence" value="ECO:0007669"/>
    <property type="project" value="UniProtKB-KW"/>
</dbReference>
<dbReference type="InterPro" id="IPR008893">
    <property type="entry name" value="WGR_domain"/>
</dbReference>
<feature type="region of interest" description="Disordered" evidence="16">
    <location>
        <begin position="542"/>
        <end position="607"/>
    </location>
</feature>
<gene>
    <name evidence="22" type="ORF">ACA1_200050</name>
</gene>
<evidence type="ECO:0000256" key="15">
    <source>
        <dbReference type="RuleBase" id="RU362114"/>
    </source>
</evidence>
<evidence type="ECO:0000256" key="13">
    <source>
        <dbReference type="ARBA" id="ARBA00024347"/>
    </source>
</evidence>
<dbReference type="RefSeq" id="XP_004341800.1">
    <property type="nucleotide sequence ID" value="XM_004341752.1"/>
</dbReference>
<feature type="compositionally biased region" description="Low complexity" evidence="16">
    <location>
        <begin position="267"/>
        <end position="278"/>
    </location>
</feature>
<dbReference type="InterPro" id="IPR036957">
    <property type="entry name" value="Znf_PARP_sf"/>
</dbReference>
<dbReference type="SUPFAM" id="SSF56399">
    <property type="entry name" value="ADP-ribosylation"/>
    <property type="match status" value="1"/>
</dbReference>
<dbReference type="Gene3D" id="1.20.142.10">
    <property type="entry name" value="Poly(ADP-ribose) polymerase, regulatory domain"/>
    <property type="match status" value="1"/>
</dbReference>
<accession>L8H4Q2</accession>
<dbReference type="OMA" id="MNFKYKY"/>
<dbReference type="InterPro" id="IPR012982">
    <property type="entry name" value="PARP1-like_PADR1_Zn_ribbon"/>
</dbReference>
<feature type="domain" description="WWE" evidence="18">
    <location>
        <begin position="72"/>
        <end position="143"/>
    </location>
</feature>
<dbReference type="Pfam" id="PF05406">
    <property type="entry name" value="WGR"/>
    <property type="match status" value="1"/>
</dbReference>
<evidence type="ECO:0000256" key="7">
    <source>
        <dbReference type="ARBA" id="ARBA00022765"/>
    </source>
</evidence>
<dbReference type="AlphaFoldDB" id="L8H4Q2"/>
<dbReference type="GO" id="GO:1990404">
    <property type="term" value="F:NAD+-protein mono-ADP-ribosyltransferase activity"/>
    <property type="evidence" value="ECO:0007669"/>
    <property type="project" value="TreeGrafter"/>
</dbReference>
<dbReference type="FunFam" id="3.90.228.10:FF:000002">
    <property type="entry name" value="Poly [ADP-ribose] polymerase"/>
    <property type="match status" value="1"/>
</dbReference>
<evidence type="ECO:0000256" key="4">
    <source>
        <dbReference type="ARBA" id="ARBA00022695"/>
    </source>
</evidence>
<dbReference type="InterPro" id="IPR036930">
    <property type="entry name" value="WGR_dom_sf"/>
</dbReference>
<dbReference type="GeneID" id="14920538"/>
<dbReference type="KEGG" id="acan:ACA1_200050"/>
<dbReference type="Gene3D" id="3.30.720.50">
    <property type="match status" value="2"/>
</dbReference>
<keyword evidence="12" id="KW-0539">Nucleus</keyword>
<dbReference type="PROSITE" id="PS51059">
    <property type="entry name" value="PARP_CATALYTIC"/>
    <property type="match status" value="1"/>
</dbReference>
<dbReference type="GO" id="GO:0006302">
    <property type="term" value="P:double-strand break repair"/>
    <property type="evidence" value="ECO:0007669"/>
    <property type="project" value="TreeGrafter"/>
</dbReference>
<evidence type="ECO:0000259" key="19">
    <source>
        <dbReference type="PROSITE" id="PS51059"/>
    </source>
</evidence>
<dbReference type="SUPFAM" id="SSF117839">
    <property type="entry name" value="WWE domain"/>
    <property type="match status" value="2"/>
</dbReference>
<dbReference type="CDD" id="cd01437">
    <property type="entry name" value="parp_like"/>
    <property type="match status" value="1"/>
</dbReference>
<evidence type="ECO:0000256" key="14">
    <source>
        <dbReference type="ARBA" id="ARBA00033987"/>
    </source>
</evidence>
<feature type="compositionally biased region" description="Basic and acidic residues" evidence="16">
    <location>
        <begin position="132"/>
        <end position="146"/>
    </location>
</feature>
<dbReference type="InterPro" id="IPR036616">
    <property type="entry name" value="Poly(ADP-ribose)pol_reg_dom_sf"/>
</dbReference>
<dbReference type="SMART" id="SM01335">
    <property type="entry name" value="PADR1"/>
    <property type="match status" value="1"/>
</dbReference>
<evidence type="ECO:0000256" key="2">
    <source>
        <dbReference type="ARBA" id="ARBA00022676"/>
    </source>
</evidence>
<dbReference type="InterPro" id="IPR049296">
    <property type="entry name" value="PARP1-like_PADR1_N"/>
</dbReference>
<protein>
    <recommendedName>
        <fullName evidence="15">Poly [ADP-ribose] polymerase</fullName>
        <shortName evidence="15">PARP</shortName>
        <ecNumber evidence="15">2.4.2.-</ecNumber>
    </recommendedName>
</protein>
<keyword evidence="8" id="KW-0863">Zinc-finger</keyword>
<evidence type="ECO:0000259" key="21">
    <source>
        <dbReference type="PROSITE" id="PS51977"/>
    </source>
</evidence>
<feature type="region of interest" description="Disordered" evidence="16">
    <location>
        <begin position="132"/>
        <end position="156"/>
    </location>
</feature>
<dbReference type="Pfam" id="PF00644">
    <property type="entry name" value="PARP"/>
    <property type="match status" value="1"/>
</dbReference>
<dbReference type="Pfam" id="PF08063">
    <property type="entry name" value="Zn_ribbon_PADR1"/>
    <property type="match status" value="1"/>
</dbReference>
<evidence type="ECO:0000256" key="12">
    <source>
        <dbReference type="ARBA" id="ARBA00023242"/>
    </source>
</evidence>
<sequence length="1098" mass="122341">MPKRTLRPIEAEYKKGQKRVKVDDERFVDVTHMLQRRYDDETKRREVKREEPPAGTDNDSSEEEEEEEAEADNDDDDDDDDDVGRWYWQQDDSSWVEYDRQKASEIEDAFAAGKRRDSERFIDLPNLLQRRFDDESKRRLVKREGPKPAARLPPPTATATAALGGASLLSSLMVSAPFGSATTAPATTSASTSSSTIPAPTGSTTKAAAAASTSAPPPAKASLFAAAAAGPSFGVSTPVAIPALSPAAQWQMQLATIAPPLATTTTASSASSKSASSSFTPYAKASSEDEEEDDEDDEDEDEDEDDGGRELVGEARVEYAASGRSGCRVCRQKIDMDDLRVARMVQSQKFDGKIPEWHHYDCFFSTYKVIDIGYVSGASKVRWEDQEKLRKQIEADQPRAKAKSKSELKKEDALRDENEALWAIKDKLRAALDVGQLKYMLEHNKQDSKGGEAKLLDRCAEGMLFGALPPCPSCDEGQLVCVRGVEYKCTGYASAWGRCLFTGTASDVQRLPWKVPSGLKDASTYLNNWKFKPRKPVEREKVDLPVLEIPQAAEKKRKRDDDSDDDDDDSDNDAAAKKKKQQLESGVQKFKVKGKSAVHPDSGLDDDGHIYQSDSGTVYNVMLNLADITSGLNSYYALQLIELDTKKTSRSRNWDALAGAVAGERVQWYVYRKWGRVGTTIGGDKKEKFSSIDSAKAAFEKTENSWAHRDQFVKKPGKFYPIEIDYSGDDTDELAIKQKAQELRRNKSKLDKRIQARDLVGLIFDIKAMQDTLLELEIDVNKMPLGKLSKRNIQQGYEVLTEIQGILKKGDPSNLAIKTRLTECANRFYTIIPHAYGNHQPPLIATEEQLREKTDMLEALLDMEIAASLLKDGSGGETLDPIEQNYRKLKTNMVPVDTDDSDWDMVSKYVTQTHCPTHTAYWLELVDLFRIEREGEFDNFIPFSDLPNRMLLWHGSRLTNYAGILSQGLRIAPPEAPFGKGVYFADMSSKSANYCYPNREKTTGLMLLSEVALGNVYELTQAEYMDKAPQGFDSTKGCGKTAPDPRQSVTTPDGVLVPLGTPANTGVSPTSLLYNEFIVYNTGQINLKYLLRVKFHYY</sequence>
<evidence type="ECO:0000256" key="5">
    <source>
        <dbReference type="ARBA" id="ARBA00022723"/>
    </source>
</evidence>
<evidence type="ECO:0000259" key="17">
    <source>
        <dbReference type="PROSITE" id="PS50064"/>
    </source>
</evidence>
<dbReference type="OrthoDB" id="429950at2759"/>
<evidence type="ECO:0000256" key="8">
    <source>
        <dbReference type="ARBA" id="ARBA00022771"/>
    </source>
</evidence>
<evidence type="ECO:0000256" key="1">
    <source>
        <dbReference type="ARBA" id="ARBA00004123"/>
    </source>
</evidence>
<feature type="region of interest" description="Disordered" evidence="16">
    <location>
        <begin position="181"/>
        <end position="203"/>
    </location>
</feature>
<feature type="domain" description="PARP catalytic" evidence="19">
    <location>
        <begin position="880"/>
        <end position="1098"/>
    </location>
</feature>
<dbReference type="InterPro" id="IPR001510">
    <property type="entry name" value="Znf_PARP"/>
</dbReference>
<feature type="compositionally biased region" description="Basic and acidic residues" evidence="16">
    <location>
        <begin position="36"/>
        <end position="52"/>
    </location>
</feature>
<keyword evidence="11" id="KW-0238">DNA-binding</keyword>
<evidence type="ECO:0000256" key="3">
    <source>
        <dbReference type="ARBA" id="ARBA00022679"/>
    </source>
</evidence>
<dbReference type="PROSITE" id="PS51977">
    <property type="entry name" value="WGR"/>
    <property type="match status" value="1"/>
</dbReference>
<dbReference type="EC" id="2.4.2.-" evidence="15"/>
<dbReference type="PROSITE" id="PS50918">
    <property type="entry name" value="WWE"/>
    <property type="match status" value="1"/>
</dbReference>
<dbReference type="SUPFAM" id="SSF57716">
    <property type="entry name" value="Glucocorticoid receptor-like (DNA-binding domain)"/>
    <property type="match status" value="1"/>
</dbReference>
<dbReference type="PANTHER" id="PTHR10459:SF60">
    <property type="entry name" value="POLY [ADP-RIBOSE] POLYMERASE 2"/>
    <property type="match status" value="1"/>
</dbReference>
<evidence type="ECO:0000313" key="22">
    <source>
        <dbReference type="EMBL" id="ELR19708.1"/>
    </source>
</evidence>
<keyword evidence="9" id="KW-0862">Zinc</keyword>
<dbReference type="InterPro" id="IPR012317">
    <property type="entry name" value="Poly(ADP-ribose)pol_cat_dom"/>
</dbReference>
<dbReference type="VEuPathDB" id="AmoebaDB:ACA1_200050"/>
<feature type="region of interest" description="Disordered" evidence="16">
    <location>
        <begin position="1"/>
        <end position="90"/>
    </location>
</feature>
<feature type="domain" description="WGR" evidence="21">
    <location>
        <begin position="607"/>
        <end position="726"/>
    </location>
</feature>
<dbReference type="InterPro" id="IPR004102">
    <property type="entry name" value="Poly(ADP-ribose)pol_reg_dom"/>
</dbReference>
<dbReference type="GO" id="GO:0016779">
    <property type="term" value="F:nucleotidyltransferase activity"/>
    <property type="evidence" value="ECO:0007669"/>
    <property type="project" value="UniProtKB-KW"/>
</dbReference>
<dbReference type="PROSITE" id="PS51060">
    <property type="entry name" value="PARP_ALPHA_HD"/>
    <property type="match status" value="1"/>
</dbReference>
<feature type="compositionally biased region" description="Acidic residues" evidence="16">
    <location>
        <begin position="59"/>
        <end position="82"/>
    </location>
</feature>
<evidence type="ECO:0000256" key="9">
    <source>
        <dbReference type="ARBA" id="ARBA00022833"/>
    </source>
</evidence>
<dbReference type="Proteomes" id="UP000011083">
    <property type="component" value="Unassembled WGS sequence"/>
</dbReference>
<feature type="compositionally biased region" description="Acidic residues" evidence="16">
    <location>
        <begin position="562"/>
        <end position="572"/>
    </location>
</feature>
<dbReference type="SUPFAM" id="SSF142921">
    <property type="entry name" value="WGR domain-like"/>
    <property type="match status" value="1"/>
</dbReference>
<keyword evidence="10 15" id="KW-0520">NAD</keyword>
<keyword evidence="4" id="KW-0548">Nucleotidyltransferase</keyword>
<reference evidence="22 23" key="1">
    <citation type="journal article" date="2013" name="Genome Biol.">
        <title>Genome of Acanthamoeba castellanii highlights extensive lateral gene transfer and early evolution of tyrosine kinase signaling.</title>
        <authorList>
            <person name="Clarke M."/>
            <person name="Lohan A.J."/>
            <person name="Liu B."/>
            <person name="Lagkouvardos I."/>
            <person name="Roy S."/>
            <person name="Zafar N."/>
            <person name="Bertelli C."/>
            <person name="Schilde C."/>
            <person name="Kianianmomeni A."/>
            <person name="Burglin T.R."/>
            <person name="Frech C."/>
            <person name="Turcotte B."/>
            <person name="Kopec K.O."/>
            <person name="Synnott J.M."/>
            <person name="Choo C."/>
            <person name="Paponov I."/>
            <person name="Finkler A."/>
            <person name="Soon Heng Tan C."/>
            <person name="Hutchins A.P."/>
            <person name="Weinmeier T."/>
            <person name="Rattei T."/>
            <person name="Chu J.S."/>
            <person name="Gimenez G."/>
            <person name="Irimia M."/>
            <person name="Rigden D.J."/>
            <person name="Fitzpatrick D.A."/>
            <person name="Lorenzo-Morales J."/>
            <person name="Bateman A."/>
            <person name="Chiu C.H."/>
            <person name="Tang P."/>
            <person name="Hegemann P."/>
            <person name="Fromm H."/>
            <person name="Raoult D."/>
            <person name="Greub G."/>
            <person name="Miranda-Saavedra D."/>
            <person name="Chen N."/>
            <person name="Nash P."/>
            <person name="Ginger M.L."/>
            <person name="Horn M."/>
            <person name="Schaap P."/>
            <person name="Caler L."/>
            <person name="Loftus B."/>
        </authorList>
    </citation>
    <scope>NUCLEOTIDE SEQUENCE [LARGE SCALE GENOMIC DNA]</scope>
    <source>
        <strain evidence="22 23">Neff</strain>
    </source>
</reference>
<dbReference type="EMBL" id="KB007932">
    <property type="protein sequence ID" value="ELR19708.1"/>
    <property type="molecule type" value="Genomic_DNA"/>
</dbReference>
<dbReference type="Gene3D" id="3.90.228.10">
    <property type="match status" value="1"/>
</dbReference>
<feature type="region of interest" description="Disordered" evidence="16">
    <location>
        <begin position="267"/>
        <end position="311"/>
    </location>
</feature>
<dbReference type="GO" id="GO:0005730">
    <property type="term" value="C:nucleolus"/>
    <property type="evidence" value="ECO:0007669"/>
    <property type="project" value="TreeGrafter"/>
</dbReference>
<keyword evidence="23" id="KW-1185">Reference proteome</keyword>
<dbReference type="GO" id="GO:0070212">
    <property type="term" value="P:protein poly-ADP-ribosylation"/>
    <property type="evidence" value="ECO:0007669"/>
    <property type="project" value="TreeGrafter"/>
</dbReference>
<dbReference type="SMART" id="SM01336">
    <property type="entry name" value="zf-PARP"/>
    <property type="match status" value="1"/>
</dbReference>
<dbReference type="Gene3D" id="3.30.1740.10">
    <property type="entry name" value="Zinc finger, PARP-type"/>
    <property type="match status" value="1"/>
</dbReference>
<dbReference type="Pfam" id="PF02825">
    <property type="entry name" value="WWE"/>
    <property type="match status" value="1"/>
</dbReference>
<dbReference type="GO" id="GO:0003677">
    <property type="term" value="F:DNA binding"/>
    <property type="evidence" value="ECO:0007669"/>
    <property type="project" value="UniProtKB-KW"/>
</dbReference>
<organism evidence="22 23">
    <name type="scientific">Acanthamoeba castellanii (strain ATCC 30010 / Neff)</name>
    <dbReference type="NCBI Taxonomy" id="1257118"/>
    <lineage>
        <taxon>Eukaryota</taxon>
        <taxon>Amoebozoa</taxon>
        <taxon>Discosea</taxon>
        <taxon>Longamoebia</taxon>
        <taxon>Centramoebida</taxon>
        <taxon>Acanthamoebidae</taxon>
        <taxon>Acanthamoeba</taxon>
    </lineage>
</organism>
<dbReference type="Gene3D" id="3.90.640.80">
    <property type="match status" value="1"/>
</dbReference>
<evidence type="ECO:0000256" key="6">
    <source>
        <dbReference type="ARBA" id="ARBA00022737"/>
    </source>
</evidence>
<evidence type="ECO:0000259" key="18">
    <source>
        <dbReference type="PROSITE" id="PS50918"/>
    </source>
</evidence>
<dbReference type="SMART" id="SM00773">
    <property type="entry name" value="WGR"/>
    <property type="match status" value="1"/>
</dbReference>
<dbReference type="PANTHER" id="PTHR10459">
    <property type="entry name" value="DNA LIGASE"/>
    <property type="match status" value="1"/>
</dbReference>
<name>L8H4Q2_ACACF</name>
<dbReference type="GO" id="GO:0003950">
    <property type="term" value="F:NAD+ poly-ADP-ribosyltransferase activity"/>
    <property type="evidence" value="ECO:0007669"/>
    <property type="project" value="UniProtKB-UniRule"/>
</dbReference>
<dbReference type="FunFam" id="1.20.142.10:FF:000001">
    <property type="entry name" value="Poly [ADP-ribose] polymerase"/>
    <property type="match status" value="1"/>
</dbReference>
<evidence type="ECO:0000259" key="20">
    <source>
        <dbReference type="PROSITE" id="PS51060"/>
    </source>
</evidence>
<evidence type="ECO:0000256" key="11">
    <source>
        <dbReference type="ARBA" id="ARBA00023125"/>
    </source>
</evidence>
<comment type="similarity">
    <text evidence="13">Belongs to the ARTD/PARP family.</text>
</comment>
<dbReference type="SUPFAM" id="SSF47587">
    <property type="entry name" value="Domain of poly(ADP-ribose) polymerase"/>
    <property type="match status" value="1"/>
</dbReference>
<proteinExistence type="inferred from homology"/>
<keyword evidence="6" id="KW-0677">Repeat</keyword>
<feature type="compositionally biased region" description="Basic and acidic residues" evidence="16">
    <location>
        <begin position="7"/>
        <end position="29"/>
    </location>
</feature>